<dbReference type="EMBL" id="JAFIRN010000015">
    <property type="protein sequence ID" value="KAG5834916.1"/>
    <property type="molecule type" value="Genomic_DNA"/>
</dbReference>
<evidence type="ECO:0000313" key="3">
    <source>
        <dbReference type="Proteomes" id="UP001044222"/>
    </source>
</evidence>
<name>A0A9D3LQ91_ANGAN</name>
<feature type="region of interest" description="Disordered" evidence="1">
    <location>
        <begin position="1"/>
        <end position="23"/>
    </location>
</feature>
<comment type="caution">
    <text evidence="2">The sequence shown here is derived from an EMBL/GenBank/DDBJ whole genome shotgun (WGS) entry which is preliminary data.</text>
</comment>
<evidence type="ECO:0000256" key="1">
    <source>
        <dbReference type="SAM" id="MobiDB-lite"/>
    </source>
</evidence>
<feature type="compositionally biased region" description="Pro residues" evidence="1">
    <location>
        <begin position="54"/>
        <end position="68"/>
    </location>
</feature>
<gene>
    <name evidence="2" type="ORF">ANANG_G00266630</name>
</gene>
<reference evidence="2" key="1">
    <citation type="submission" date="2021-01" db="EMBL/GenBank/DDBJ databases">
        <title>A chromosome-scale assembly of European eel, Anguilla anguilla.</title>
        <authorList>
            <person name="Henkel C."/>
            <person name="Jong-Raadsen S.A."/>
            <person name="Dufour S."/>
            <person name="Weltzien F.-A."/>
            <person name="Palstra A.P."/>
            <person name="Pelster B."/>
            <person name="Spaink H.P."/>
            <person name="Van Den Thillart G.E."/>
            <person name="Jansen H."/>
            <person name="Zahm M."/>
            <person name="Klopp C."/>
            <person name="Cedric C."/>
            <person name="Louis A."/>
            <person name="Berthelot C."/>
            <person name="Parey E."/>
            <person name="Roest Crollius H."/>
            <person name="Montfort J."/>
            <person name="Robinson-Rechavi M."/>
            <person name="Bucao C."/>
            <person name="Bouchez O."/>
            <person name="Gislard M."/>
            <person name="Lluch J."/>
            <person name="Milhes M."/>
            <person name="Lampietro C."/>
            <person name="Lopez Roques C."/>
            <person name="Donnadieu C."/>
            <person name="Braasch I."/>
            <person name="Desvignes T."/>
            <person name="Postlethwait J."/>
            <person name="Bobe J."/>
            <person name="Guiguen Y."/>
            <person name="Dirks R."/>
        </authorList>
    </citation>
    <scope>NUCLEOTIDE SEQUENCE</scope>
    <source>
        <strain evidence="2">Tag_6206</strain>
        <tissue evidence="2">Liver</tissue>
    </source>
</reference>
<protein>
    <submittedName>
        <fullName evidence="2">Uncharacterized protein</fullName>
    </submittedName>
</protein>
<organism evidence="2 3">
    <name type="scientific">Anguilla anguilla</name>
    <name type="common">European freshwater eel</name>
    <name type="synonym">Muraena anguilla</name>
    <dbReference type="NCBI Taxonomy" id="7936"/>
    <lineage>
        <taxon>Eukaryota</taxon>
        <taxon>Metazoa</taxon>
        <taxon>Chordata</taxon>
        <taxon>Craniata</taxon>
        <taxon>Vertebrata</taxon>
        <taxon>Euteleostomi</taxon>
        <taxon>Actinopterygii</taxon>
        <taxon>Neopterygii</taxon>
        <taxon>Teleostei</taxon>
        <taxon>Anguilliformes</taxon>
        <taxon>Anguillidae</taxon>
        <taxon>Anguilla</taxon>
    </lineage>
</organism>
<sequence length="140" mass="15664">MDSPRLAEDVDLGGSAYPWRKREDPFTPLAFPPFVPALCTEDDTANLEEHEKPPTQPAPASPEHPPPLGFRSDDLPSVGWLRSWALDTSESGATGLCTSAESTSMEKQLHIRSKELQETQDKCHKMEQEISKFQRKMSDL</sequence>
<proteinExistence type="predicted"/>
<keyword evidence="3" id="KW-1185">Reference proteome</keyword>
<accession>A0A9D3LQ91</accession>
<dbReference type="Proteomes" id="UP001044222">
    <property type="component" value="Chromosome 15"/>
</dbReference>
<feature type="region of interest" description="Disordered" evidence="1">
    <location>
        <begin position="35"/>
        <end position="74"/>
    </location>
</feature>
<dbReference type="AlphaFoldDB" id="A0A9D3LQ91"/>
<evidence type="ECO:0000313" key="2">
    <source>
        <dbReference type="EMBL" id="KAG5834916.1"/>
    </source>
</evidence>